<dbReference type="AlphaFoldDB" id="A0A540X1Z2"/>
<gene>
    <name evidence="2" type="ORF">FJV41_14370</name>
</gene>
<keyword evidence="1" id="KW-0732">Signal</keyword>
<dbReference type="Proteomes" id="UP000315369">
    <property type="component" value="Unassembled WGS sequence"/>
</dbReference>
<proteinExistence type="predicted"/>
<feature type="chain" id="PRO_5021789499" description="Lipoprotein" evidence="1">
    <location>
        <begin position="25"/>
        <end position="156"/>
    </location>
</feature>
<comment type="caution">
    <text evidence="2">The sequence shown here is derived from an EMBL/GenBank/DDBJ whole genome shotgun (WGS) entry which is preliminary data.</text>
</comment>
<evidence type="ECO:0000256" key="1">
    <source>
        <dbReference type="SAM" id="SignalP"/>
    </source>
</evidence>
<protein>
    <recommendedName>
        <fullName evidence="4">Lipoprotein</fullName>
    </recommendedName>
</protein>
<accession>A0A540X1Z2</accession>
<evidence type="ECO:0000313" key="3">
    <source>
        <dbReference type="Proteomes" id="UP000315369"/>
    </source>
</evidence>
<name>A0A540X1Z2_9BACT</name>
<feature type="signal peptide" evidence="1">
    <location>
        <begin position="1"/>
        <end position="24"/>
    </location>
</feature>
<keyword evidence="3" id="KW-1185">Reference proteome</keyword>
<organism evidence="2 3">
    <name type="scientific">Myxococcus llanfairpwllgwyngyllgogerychwyrndrobwllllantysiliogogogochensis</name>
    <dbReference type="NCBI Taxonomy" id="2590453"/>
    <lineage>
        <taxon>Bacteria</taxon>
        <taxon>Pseudomonadati</taxon>
        <taxon>Myxococcota</taxon>
        <taxon>Myxococcia</taxon>
        <taxon>Myxococcales</taxon>
        <taxon>Cystobacterineae</taxon>
        <taxon>Myxococcaceae</taxon>
        <taxon>Myxococcus</taxon>
    </lineage>
</organism>
<dbReference type="OrthoDB" id="5382467at2"/>
<evidence type="ECO:0008006" key="4">
    <source>
        <dbReference type="Google" id="ProtNLM"/>
    </source>
</evidence>
<evidence type="ECO:0000313" key="2">
    <source>
        <dbReference type="EMBL" id="TQF15261.1"/>
    </source>
</evidence>
<reference evidence="2 3" key="1">
    <citation type="submission" date="2019-06" db="EMBL/GenBank/DDBJ databases">
        <authorList>
            <person name="Livingstone P."/>
            <person name="Whitworth D."/>
        </authorList>
    </citation>
    <scope>NUCLEOTIDE SEQUENCE [LARGE SCALE GENOMIC DNA]</scope>
    <source>
        <strain evidence="2 3">AM401</strain>
    </source>
</reference>
<dbReference type="RefSeq" id="WP_141643041.1">
    <property type="nucleotide sequence ID" value="NZ_VIFM01000047.1"/>
</dbReference>
<dbReference type="EMBL" id="VIFM01000047">
    <property type="protein sequence ID" value="TQF15261.1"/>
    <property type="molecule type" value="Genomic_DNA"/>
</dbReference>
<sequence length="156" mass="16462">MSSRTKLRSLLVGGVLLLSSTAGSASAPSVSLGGVELRVFDRQKGSIVTVEEASDPYGMNVDALLLVKVQGKYEGDKPLKLKLVVSAPKEESEAGERRAWKVTQTRELHVLAEGGVTVVPFLMPYECSSTVKVVATLSGPGVNGSKKLDTAFPCAE</sequence>